<evidence type="ECO:0000256" key="1">
    <source>
        <dbReference type="SAM" id="MobiDB-lite"/>
    </source>
</evidence>
<dbReference type="InterPro" id="IPR018649">
    <property type="entry name" value="SHOCT"/>
</dbReference>
<organism evidence="3 4">
    <name type="scientific">Modicisalibacter luteus</name>
    <dbReference type="NCBI Taxonomy" id="453962"/>
    <lineage>
        <taxon>Bacteria</taxon>
        <taxon>Pseudomonadati</taxon>
        <taxon>Pseudomonadota</taxon>
        <taxon>Gammaproteobacteria</taxon>
        <taxon>Oceanospirillales</taxon>
        <taxon>Halomonadaceae</taxon>
        <taxon>Modicisalibacter</taxon>
    </lineage>
</organism>
<reference evidence="4" key="1">
    <citation type="journal article" date="2019" name="Int. J. Syst. Evol. Microbiol.">
        <title>The Global Catalogue of Microorganisms (GCM) 10K type strain sequencing project: providing services to taxonomists for standard genome sequencing and annotation.</title>
        <authorList>
            <consortium name="The Broad Institute Genomics Platform"/>
            <consortium name="The Broad Institute Genome Sequencing Center for Infectious Disease"/>
            <person name="Wu L."/>
            <person name="Ma J."/>
        </authorList>
    </citation>
    <scope>NUCLEOTIDE SEQUENCE [LARGE SCALE GENOMIC DNA]</scope>
    <source>
        <strain evidence="4">KCTC 12847</strain>
    </source>
</reference>
<evidence type="ECO:0000259" key="2">
    <source>
        <dbReference type="Pfam" id="PF09851"/>
    </source>
</evidence>
<dbReference type="Pfam" id="PF09851">
    <property type="entry name" value="SHOCT"/>
    <property type="match status" value="1"/>
</dbReference>
<sequence>MQRLTPQGQAVVGDLARRHGFSADAVTHMLLAVLNGNGGMAQFSHPEFGGSGQWMRGGLLMLSDMFNHALKGRVGALCHEIADILASQRGLQDTGSFQSEGQGGGKYPPHSPEEPRGISGLLVSEPIDQWWPSELGMPNATGAQNDVRYAYFAQPRRLAVRVGGSTSVYDTGDHCIGGVSQQQGIGGPGSVSFTSQHGVIDLASLPVVSHDYSPSQSQGVAVATSSSGPTESDVFSAIERLGALKEKGLLTEEEFAAKKTELLGRL</sequence>
<proteinExistence type="predicted"/>
<dbReference type="Proteomes" id="UP001595640">
    <property type="component" value="Unassembled WGS sequence"/>
</dbReference>
<comment type="caution">
    <text evidence="3">The sequence shown here is derived from an EMBL/GenBank/DDBJ whole genome shotgun (WGS) entry which is preliminary data.</text>
</comment>
<dbReference type="RefSeq" id="WP_019019352.1">
    <property type="nucleotide sequence ID" value="NZ_BMXD01000002.1"/>
</dbReference>
<protein>
    <submittedName>
        <fullName evidence="3">SHOCT domain-containing protein</fullName>
    </submittedName>
</protein>
<accession>A0ABV7LZU4</accession>
<gene>
    <name evidence="3" type="ORF">ACFOEI_08765</name>
</gene>
<name>A0ABV7LZU4_9GAMM</name>
<feature type="domain" description="SHOCT" evidence="2">
    <location>
        <begin position="237"/>
        <end position="263"/>
    </location>
</feature>
<feature type="region of interest" description="Disordered" evidence="1">
    <location>
        <begin position="92"/>
        <end position="119"/>
    </location>
</feature>
<keyword evidence="4" id="KW-1185">Reference proteome</keyword>
<dbReference type="EMBL" id="JBHRUH010000015">
    <property type="protein sequence ID" value="MFC3292161.1"/>
    <property type="molecule type" value="Genomic_DNA"/>
</dbReference>
<evidence type="ECO:0000313" key="4">
    <source>
        <dbReference type="Proteomes" id="UP001595640"/>
    </source>
</evidence>
<evidence type="ECO:0000313" key="3">
    <source>
        <dbReference type="EMBL" id="MFC3292161.1"/>
    </source>
</evidence>